<evidence type="ECO:0000256" key="19">
    <source>
        <dbReference type="PROSITE-ProRule" id="PRU00110"/>
    </source>
</evidence>
<dbReference type="SUPFAM" id="SSF52172">
    <property type="entry name" value="CheY-like"/>
    <property type="match status" value="1"/>
</dbReference>
<dbReference type="CDD" id="cd00130">
    <property type="entry name" value="PAS"/>
    <property type="match status" value="4"/>
</dbReference>
<feature type="domain" description="PAC" evidence="25">
    <location>
        <begin position="225"/>
        <end position="275"/>
    </location>
</feature>
<dbReference type="Gene3D" id="3.30.450.20">
    <property type="entry name" value="PAS domain"/>
    <property type="match status" value="4"/>
</dbReference>
<dbReference type="Gene3D" id="1.20.120.160">
    <property type="entry name" value="HPT domain"/>
    <property type="match status" value="1"/>
</dbReference>
<dbReference type="InterPro" id="IPR036641">
    <property type="entry name" value="HPT_dom_sf"/>
</dbReference>
<dbReference type="PROSITE" id="PS50894">
    <property type="entry name" value="HPT"/>
    <property type="match status" value="1"/>
</dbReference>
<evidence type="ECO:0000259" key="22">
    <source>
        <dbReference type="PROSITE" id="PS50109"/>
    </source>
</evidence>
<keyword evidence="10" id="KW-0418">Kinase</keyword>
<feature type="domain" description="Response regulatory" evidence="23">
    <location>
        <begin position="812"/>
        <end position="929"/>
    </location>
</feature>
<dbReference type="Pfam" id="PF01627">
    <property type="entry name" value="Hpt"/>
    <property type="match status" value="1"/>
</dbReference>
<dbReference type="AlphaFoldDB" id="A0A5C7S5H6"/>
<evidence type="ECO:0000256" key="20">
    <source>
        <dbReference type="PROSITE-ProRule" id="PRU00169"/>
    </source>
</evidence>
<dbReference type="InterPro" id="IPR011006">
    <property type="entry name" value="CheY-like_superfamily"/>
</dbReference>
<keyword evidence="14" id="KW-0472">Membrane</keyword>
<evidence type="ECO:0000256" key="7">
    <source>
        <dbReference type="ARBA" id="ARBA00022679"/>
    </source>
</evidence>
<dbReference type="PROSITE" id="PS50112">
    <property type="entry name" value="PAS"/>
    <property type="match status" value="3"/>
</dbReference>
<dbReference type="CDD" id="cd00082">
    <property type="entry name" value="HisKA"/>
    <property type="match status" value="1"/>
</dbReference>
<dbReference type="InterPro" id="IPR001789">
    <property type="entry name" value="Sig_transdc_resp-reg_receiver"/>
</dbReference>
<comment type="caution">
    <text evidence="27">The sequence shown here is derived from an EMBL/GenBank/DDBJ whole genome shotgun (WGS) entry which is preliminary data.</text>
</comment>
<dbReference type="InterPro" id="IPR005467">
    <property type="entry name" value="His_kinase_dom"/>
</dbReference>
<evidence type="ECO:0000259" key="26">
    <source>
        <dbReference type="PROSITE" id="PS50894"/>
    </source>
</evidence>
<dbReference type="InterPro" id="IPR000700">
    <property type="entry name" value="PAS-assoc_C"/>
</dbReference>
<dbReference type="InterPro" id="IPR003661">
    <property type="entry name" value="HisK_dim/P_dom"/>
</dbReference>
<dbReference type="InterPro" id="IPR004358">
    <property type="entry name" value="Sig_transdc_His_kin-like_C"/>
</dbReference>
<dbReference type="SUPFAM" id="SSF55785">
    <property type="entry name" value="PYP-like sensor domain (PAS domain)"/>
    <property type="match status" value="4"/>
</dbReference>
<feature type="domain" description="HPt" evidence="26">
    <location>
        <begin position="965"/>
        <end position="1061"/>
    </location>
</feature>
<evidence type="ECO:0000259" key="25">
    <source>
        <dbReference type="PROSITE" id="PS50113"/>
    </source>
</evidence>
<dbReference type="Proteomes" id="UP000321192">
    <property type="component" value="Unassembled WGS sequence"/>
</dbReference>
<dbReference type="CDD" id="cd17546">
    <property type="entry name" value="REC_hyHK_CKI1_RcsC-like"/>
    <property type="match status" value="1"/>
</dbReference>
<evidence type="ECO:0000256" key="21">
    <source>
        <dbReference type="SAM" id="MobiDB-lite"/>
    </source>
</evidence>
<dbReference type="SMART" id="SM00086">
    <property type="entry name" value="PAC"/>
    <property type="match status" value="4"/>
</dbReference>
<comment type="subcellular location">
    <subcellularLocation>
        <location evidence="2">Cell inner membrane</location>
        <topology evidence="2">Multi-pass membrane protein</topology>
    </subcellularLocation>
</comment>
<dbReference type="EMBL" id="SSFD01000371">
    <property type="protein sequence ID" value="TXH78890.1"/>
    <property type="molecule type" value="Genomic_DNA"/>
</dbReference>
<feature type="domain" description="PAS" evidence="24">
    <location>
        <begin position="394"/>
        <end position="440"/>
    </location>
</feature>
<proteinExistence type="predicted"/>
<feature type="domain" description="PAC" evidence="25">
    <location>
        <begin position="345"/>
        <end position="397"/>
    </location>
</feature>
<evidence type="ECO:0000256" key="2">
    <source>
        <dbReference type="ARBA" id="ARBA00004429"/>
    </source>
</evidence>
<evidence type="ECO:0000259" key="24">
    <source>
        <dbReference type="PROSITE" id="PS50112"/>
    </source>
</evidence>
<comment type="catalytic activity">
    <reaction evidence="1">
        <text>ATP + protein L-histidine = ADP + protein N-phospho-L-histidine.</text>
        <dbReference type="EC" id="2.7.13.3"/>
    </reaction>
</comment>
<dbReference type="InterPro" id="IPR000014">
    <property type="entry name" value="PAS"/>
</dbReference>
<evidence type="ECO:0000256" key="16">
    <source>
        <dbReference type="ARBA" id="ARBA00064003"/>
    </source>
</evidence>
<dbReference type="InterPro" id="IPR013656">
    <property type="entry name" value="PAS_4"/>
</dbReference>
<comment type="subunit">
    <text evidence="16">At low DSF concentrations, interacts with RpfF.</text>
</comment>
<dbReference type="Gene3D" id="1.10.287.130">
    <property type="match status" value="1"/>
</dbReference>
<dbReference type="InterPro" id="IPR013767">
    <property type="entry name" value="PAS_fold"/>
</dbReference>
<accession>A0A5C7S5H6</accession>
<organism evidence="27 28">
    <name type="scientific">Thauera aminoaromatica</name>
    <dbReference type="NCBI Taxonomy" id="164330"/>
    <lineage>
        <taxon>Bacteria</taxon>
        <taxon>Pseudomonadati</taxon>
        <taxon>Pseudomonadota</taxon>
        <taxon>Betaproteobacteria</taxon>
        <taxon>Rhodocyclales</taxon>
        <taxon>Zoogloeaceae</taxon>
        <taxon>Thauera</taxon>
    </lineage>
</organism>
<dbReference type="NCBIfam" id="TIGR00229">
    <property type="entry name" value="sensory_box"/>
    <property type="match status" value="4"/>
</dbReference>
<dbReference type="PROSITE" id="PS50113">
    <property type="entry name" value="PAC"/>
    <property type="match status" value="3"/>
</dbReference>
<dbReference type="Pfam" id="PF00072">
    <property type="entry name" value="Response_reg"/>
    <property type="match status" value="1"/>
</dbReference>
<evidence type="ECO:0000256" key="12">
    <source>
        <dbReference type="ARBA" id="ARBA00022989"/>
    </source>
</evidence>
<evidence type="ECO:0000256" key="10">
    <source>
        <dbReference type="ARBA" id="ARBA00022777"/>
    </source>
</evidence>
<dbReference type="PANTHER" id="PTHR43047:SF78">
    <property type="entry name" value="SENSORY_REGULATORY PROTEIN RPFC"/>
    <property type="match status" value="1"/>
</dbReference>
<dbReference type="GO" id="GO:0005886">
    <property type="term" value="C:plasma membrane"/>
    <property type="evidence" value="ECO:0007669"/>
    <property type="project" value="UniProtKB-SubCell"/>
</dbReference>
<evidence type="ECO:0000256" key="6">
    <source>
        <dbReference type="ARBA" id="ARBA00022553"/>
    </source>
</evidence>
<feature type="domain" description="PAS" evidence="24">
    <location>
        <begin position="153"/>
        <end position="196"/>
    </location>
</feature>
<evidence type="ECO:0000256" key="14">
    <source>
        <dbReference type="ARBA" id="ARBA00023136"/>
    </source>
</evidence>
<dbReference type="InterPro" id="IPR008207">
    <property type="entry name" value="Sig_transdc_His_kin_Hpt_dom"/>
</dbReference>
<evidence type="ECO:0000256" key="15">
    <source>
        <dbReference type="ARBA" id="ARBA00058004"/>
    </source>
</evidence>
<dbReference type="Pfam" id="PF13426">
    <property type="entry name" value="PAS_9"/>
    <property type="match status" value="1"/>
</dbReference>
<evidence type="ECO:0000256" key="11">
    <source>
        <dbReference type="ARBA" id="ARBA00022840"/>
    </source>
</evidence>
<evidence type="ECO:0000313" key="28">
    <source>
        <dbReference type="Proteomes" id="UP000321192"/>
    </source>
</evidence>
<dbReference type="CDD" id="cd00088">
    <property type="entry name" value="HPT"/>
    <property type="match status" value="1"/>
</dbReference>
<dbReference type="InterPro" id="IPR035965">
    <property type="entry name" value="PAS-like_dom_sf"/>
</dbReference>
<dbReference type="PROSITE" id="PS50109">
    <property type="entry name" value="HIS_KIN"/>
    <property type="match status" value="1"/>
</dbReference>
<evidence type="ECO:0000256" key="13">
    <source>
        <dbReference type="ARBA" id="ARBA00023012"/>
    </source>
</evidence>
<comment type="function">
    <text evidence="15">Member of the two-component regulatory system BvgS/BvgA. Phosphorylates BvgA via a four-step phosphorelay in response to environmental signals.</text>
</comment>
<evidence type="ECO:0000256" key="9">
    <source>
        <dbReference type="ARBA" id="ARBA00022741"/>
    </source>
</evidence>
<dbReference type="Gene3D" id="3.30.565.10">
    <property type="entry name" value="Histidine kinase-like ATPase, C-terminal domain"/>
    <property type="match status" value="1"/>
</dbReference>
<dbReference type="CDD" id="cd16922">
    <property type="entry name" value="HATPase_EvgS-ArcB-TorS-like"/>
    <property type="match status" value="1"/>
</dbReference>
<keyword evidence="12" id="KW-1133">Transmembrane helix</keyword>
<keyword evidence="7" id="KW-0808">Transferase</keyword>
<dbReference type="GO" id="GO:0006355">
    <property type="term" value="P:regulation of DNA-templated transcription"/>
    <property type="evidence" value="ECO:0007669"/>
    <property type="project" value="InterPro"/>
</dbReference>
<dbReference type="InterPro" id="IPR003594">
    <property type="entry name" value="HATPase_dom"/>
</dbReference>
<evidence type="ECO:0000256" key="3">
    <source>
        <dbReference type="ARBA" id="ARBA00012438"/>
    </source>
</evidence>
<dbReference type="PANTHER" id="PTHR43047">
    <property type="entry name" value="TWO-COMPONENT HISTIDINE PROTEIN KINASE"/>
    <property type="match status" value="1"/>
</dbReference>
<gene>
    <name evidence="27" type="ORF">E6Q80_21735</name>
</gene>
<dbReference type="PROSITE" id="PS50110">
    <property type="entry name" value="RESPONSE_REGULATORY"/>
    <property type="match status" value="1"/>
</dbReference>
<evidence type="ECO:0000256" key="5">
    <source>
        <dbReference type="ARBA" id="ARBA00022519"/>
    </source>
</evidence>
<keyword evidence="11" id="KW-0067">ATP-binding</keyword>
<feature type="domain" description="PAS" evidence="24">
    <location>
        <begin position="24"/>
        <end position="96"/>
    </location>
</feature>
<dbReference type="SUPFAM" id="SSF47384">
    <property type="entry name" value="Homodimeric domain of signal transducing histidine kinase"/>
    <property type="match status" value="1"/>
</dbReference>
<dbReference type="GO" id="GO:0000155">
    <property type="term" value="F:phosphorelay sensor kinase activity"/>
    <property type="evidence" value="ECO:0007669"/>
    <property type="project" value="InterPro"/>
</dbReference>
<dbReference type="SMART" id="SM00091">
    <property type="entry name" value="PAS"/>
    <property type="match status" value="4"/>
</dbReference>
<dbReference type="FunFam" id="1.10.287.130:FF:000002">
    <property type="entry name" value="Two-component osmosensing histidine kinase"/>
    <property type="match status" value="1"/>
</dbReference>
<feature type="modified residue" description="4-aspartylphosphate" evidence="20">
    <location>
        <position position="861"/>
    </location>
</feature>
<dbReference type="SMART" id="SM00448">
    <property type="entry name" value="REC"/>
    <property type="match status" value="1"/>
</dbReference>
<dbReference type="Pfam" id="PF08448">
    <property type="entry name" value="PAS_4"/>
    <property type="match status" value="2"/>
</dbReference>
<dbReference type="SMART" id="SM00073">
    <property type="entry name" value="HPT"/>
    <property type="match status" value="1"/>
</dbReference>
<keyword evidence="13" id="KW-0902">Two-component regulatory system</keyword>
<keyword evidence="4" id="KW-1003">Cell membrane</keyword>
<dbReference type="EC" id="2.7.13.3" evidence="3"/>
<feature type="modified residue" description="Phosphohistidine" evidence="19">
    <location>
        <position position="1004"/>
    </location>
</feature>
<dbReference type="SMART" id="SM00388">
    <property type="entry name" value="HisKA"/>
    <property type="match status" value="1"/>
</dbReference>
<evidence type="ECO:0000259" key="23">
    <source>
        <dbReference type="PROSITE" id="PS50110"/>
    </source>
</evidence>
<keyword evidence="5" id="KW-0997">Cell inner membrane</keyword>
<evidence type="ECO:0000256" key="4">
    <source>
        <dbReference type="ARBA" id="ARBA00022475"/>
    </source>
</evidence>
<dbReference type="FunFam" id="3.30.565.10:FF:000010">
    <property type="entry name" value="Sensor histidine kinase RcsC"/>
    <property type="match status" value="1"/>
</dbReference>
<dbReference type="SUPFAM" id="SSF47226">
    <property type="entry name" value="Histidine-containing phosphotransfer domain, HPT domain"/>
    <property type="match status" value="1"/>
</dbReference>
<keyword evidence="8" id="KW-0812">Transmembrane</keyword>
<dbReference type="Pfam" id="PF00989">
    <property type="entry name" value="PAS"/>
    <property type="match status" value="1"/>
</dbReference>
<evidence type="ECO:0000256" key="8">
    <source>
        <dbReference type="ARBA" id="ARBA00022692"/>
    </source>
</evidence>
<dbReference type="PRINTS" id="PR00344">
    <property type="entry name" value="BCTRLSENSOR"/>
</dbReference>
<evidence type="ECO:0000256" key="18">
    <source>
        <dbReference type="ARBA" id="ARBA00070152"/>
    </source>
</evidence>
<name>A0A5C7S5H6_THASP</name>
<feature type="domain" description="Histidine kinase" evidence="22">
    <location>
        <begin position="555"/>
        <end position="776"/>
    </location>
</feature>
<dbReference type="SUPFAM" id="SSF55874">
    <property type="entry name" value="ATPase domain of HSP90 chaperone/DNA topoisomerase II/histidine kinase"/>
    <property type="match status" value="1"/>
</dbReference>
<evidence type="ECO:0000313" key="27">
    <source>
        <dbReference type="EMBL" id="TXH78890.1"/>
    </source>
</evidence>
<feature type="region of interest" description="Disordered" evidence="21">
    <location>
        <begin position="779"/>
        <end position="806"/>
    </location>
</feature>
<keyword evidence="9" id="KW-0547">Nucleotide-binding</keyword>
<dbReference type="InterPro" id="IPR001610">
    <property type="entry name" value="PAC"/>
</dbReference>
<sequence>MNDPHPAQRATVSLPAPTPALPPSAAAIELFIEACPFAVIEWGRDMRVLRWSPEAERVFGWSAAEVLGRRPNEWSFTHPDDAAAVKRAIGQAITADGPTPPVIGRNFTRDGRLLHCEWHNRANRDPQGRLVSLLSFAKDLTRQLEAERARDLSEARYAHIFNNSHAVMLILDPESGRILDANPAAEEFYGWSRETLQTMQIGDINTLSPQALLVELKAAHAEERKHFEFRHRRADGSVRDVEVHSGPTEDGNRSMVFSIVHDITERKQAEALSRRWERFFRLSNLGLAMHDVSDNTIIDVNATYASQHGYSIEELRGMRIDELYPEDEREQLHAHLAEADRIGNASFETVHLRKDGSRLPLVIGVTALLDDRGRAVARFAFGLDISARKAAEDELRKLSRAVEESPESIVITNTRAEIEYVNQAFIDKTGYSRAEAIGQNPRLLQSGRTTPATYADLWNTLTHGRSWQGEFFNRRKDGSEYLERVTITPIHDESGHITHYVAVKQDITAQRRMEEELLRYHEHLEGLVESRTAELQHALDAANIASRAKSEFLTTMSHEIRTPMNGVIGLLDVLSHSQLSTEQVEMVGIMRESAETLLRLIDDILDFSRIESGNLELDVGPASIPDLIARVVGILQTVANRKSVRLSTRIDPDVPAVVRTDALRLQQILCNLVGNAVKFSSGLDRPGRVEIRVETAGAGRIRFMVTDNGIGIAPEAIEKIFDPFSQAESSTTRRFGGSGLGLSICTRLVRMMKGRMEVNSLPGRGSRFVVTLPLAATNGSATRSEPARSTALARPSPTPPLATPGAGEAGRRILVAEDNDINRRVIARQLALLGLQCDTAEDGFEALERWRQGQYSLLLTDLHMPGMDGYELTARIRSEEAPGRRTPIVAVTANALRGEKERCIDAGMDDFILKPVQVAALQEVLARWLQPDTEQRTPAGTAPAAPAAPPAVFDPQALPGLIGNDAALIAEFLGEYRLSACDTVRSIRKACEDGDWRRAGELAHRLKSSSRSVGAMQLGEICAALEQAGRDDDGDQVQRQGGLLEAALAATLTAMQGTQAAGVPPARGDTPRPG</sequence>
<reference evidence="27 28" key="1">
    <citation type="submission" date="2018-09" db="EMBL/GenBank/DDBJ databases">
        <title>Metagenome Assembled Genomes from an Advanced Water Purification Facility.</title>
        <authorList>
            <person name="Stamps B.W."/>
            <person name="Spear J.R."/>
        </authorList>
    </citation>
    <scope>NUCLEOTIDE SEQUENCE [LARGE SCALE GENOMIC DNA]</scope>
    <source>
        <strain evidence="27">Bin_27_1</strain>
    </source>
</reference>
<dbReference type="Pfam" id="PF00512">
    <property type="entry name" value="HisKA"/>
    <property type="match status" value="1"/>
</dbReference>
<protein>
    <recommendedName>
        <fullName evidence="17">Sensory/regulatory protein RpfC</fullName>
        <ecNumber evidence="3">2.7.13.3</ecNumber>
    </recommendedName>
    <alternativeName>
        <fullName evidence="18">Virulence sensor protein BvgS</fullName>
    </alternativeName>
</protein>
<dbReference type="Pfam" id="PF02518">
    <property type="entry name" value="HATPase_c"/>
    <property type="match status" value="1"/>
</dbReference>
<feature type="domain" description="PAC" evidence="25">
    <location>
        <begin position="465"/>
        <end position="519"/>
    </location>
</feature>
<dbReference type="Gene3D" id="3.40.50.2300">
    <property type="match status" value="1"/>
</dbReference>
<dbReference type="GO" id="GO:0005524">
    <property type="term" value="F:ATP binding"/>
    <property type="evidence" value="ECO:0007669"/>
    <property type="project" value="UniProtKB-KW"/>
</dbReference>
<dbReference type="SMART" id="SM00387">
    <property type="entry name" value="HATPase_c"/>
    <property type="match status" value="1"/>
</dbReference>
<evidence type="ECO:0000256" key="17">
    <source>
        <dbReference type="ARBA" id="ARBA00068150"/>
    </source>
</evidence>
<dbReference type="InterPro" id="IPR036890">
    <property type="entry name" value="HATPase_C_sf"/>
</dbReference>
<keyword evidence="6 20" id="KW-0597">Phosphoprotein</keyword>
<evidence type="ECO:0000256" key="1">
    <source>
        <dbReference type="ARBA" id="ARBA00000085"/>
    </source>
</evidence>
<dbReference type="InterPro" id="IPR036097">
    <property type="entry name" value="HisK_dim/P_sf"/>
</dbReference>
<dbReference type="RefSeq" id="WP_276662267.1">
    <property type="nucleotide sequence ID" value="NZ_SSFD01000371.1"/>
</dbReference>